<dbReference type="CDD" id="cd00130">
    <property type="entry name" value="PAS"/>
    <property type="match status" value="2"/>
</dbReference>
<keyword evidence="1" id="KW-0378">Hydrolase</keyword>
<dbReference type="SMART" id="SM00065">
    <property type="entry name" value="GAF"/>
    <property type="match status" value="1"/>
</dbReference>
<feature type="domain" description="PAS" evidence="3">
    <location>
        <begin position="17"/>
        <end position="61"/>
    </location>
</feature>
<dbReference type="SUPFAM" id="SSF55785">
    <property type="entry name" value="PYP-like sensor domain (PAS domain)"/>
    <property type="match status" value="2"/>
</dbReference>
<organism evidence="4 5">
    <name type="scientific">Streptomyces chitinivorans</name>
    <dbReference type="NCBI Taxonomy" id="1257027"/>
    <lineage>
        <taxon>Bacteria</taxon>
        <taxon>Bacillati</taxon>
        <taxon>Actinomycetota</taxon>
        <taxon>Actinomycetes</taxon>
        <taxon>Kitasatosporales</taxon>
        <taxon>Streptomycetaceae</taxon>
        <taxon>Streptomyces</taxon>
    </lineage>
</organism>
<dbReference type="InterPro" id="IPR003018">
    <property type="entry name" value="GAF"/>
</dbReference>
<dbReference type="Pfam" id="PF00989">
    <property type="entry name" value="PAS"/>
    <property type="match status" value="1"/>
</dbReference>
<protein>
    <submittedName>
        <fullName evidence="4">SpoIIE family protein phosphatase</fullName>
    </submittedName>
</protein>
<feature type="domain" description="PAS" evidence="3">
    <location>
        <begin position="144"/>
        <end position="214"/>
    </location>
</feature>
<gene>
    <name evidence="4" type="ORF">ACG5V6_14180</name>
</gene>
<dbReference type="PANTHER" id="PTHR43156:SF2">
    <property type="entry name" value="STAGE II SPORULATION PROTEIN E"/>
    <property type="match status" value="1"/>
</dbReference>
<evidence type="ECO:0000259" key="3">
    <source>
        <dbReference type="PROSITE" id="PS50112"/>
    </source>
</evidence>
<dbReference type="EMBL" id="JBIHMK010000047">
    <property type="protein sequence ID" value="MFH0249360.1"/>
    <property type="molecule type" value="Genomic_DNA"/>
</dbReference>
<dbReference type="Gene3D" id="3.30.450.20">
    <property type="entry name" value="PAS domain"/>
    <property type="match status" value="2"/>
</dbReference>
<evidence type="ECO:0000313" key="5">
    <source>
        <dbReference type="Proteomes" id="UP001607069"/>
    </source>
</evidence>
<dbReference type="InterPro" id="IPR003594">
    <property type="entry name" value="HATPase_dom"/>
</dbReference>
<dbReference type="InterPro" id="IPR029016">
    <property type="entry name" value="GAF-like_dom_sf"/>
</dbReference>
<feature type="compositionally biased region" description="Low complexity" evidence="2">
    <location>
        <begin position="695"/>
        <end position="706"/>
    </location>
</feature>
<dbReference type="SMART" id="SM00091">
    <property type="entry name" value="PAS"/>
    <property type="match status" value="2"/>
</dbReference>
<dbReference type="InterPro" id="IPR001932">
    <property type="entry name" value="PPM-type_phosphatase-like_dom"/>
</dbReference>
<dbReference type="RefSeq" id="WP_279950689.1">
    <property type="nucleotide sequence ID" value="NZ_BAABEN010000016.1"/>
</dbReference>
<dbReference type="InterPro" id="IPR013767">
    <property type="entry name" value="PAS_fold"/>
</dbReference>
<dbReference type="SUPFAM" id="SSF55781">
    <property type="entry name" value="GAF domain-like"/>
    <property type="match status" value="1"/>
</dbReference>
<dbReference type="Pfam" id="PF08448">
    <property type="entry name" value="PAS_4"/>
    <property type="match status" value="1"/>
</dbReference>
<reference evidence="4 5" key="1">
    <citation type="submission" date="2024-10" db="EMBL/GenBank/DDBJ databases">
        <authorList>
            <person name="Cho J.-C."/>
        </authorList>
    </citation>
    <scope>NUCLEOTIDE SEQUENCE [LARGE SCALE GENOMIC DNA]</scope>
    <source>
        <strain evidence="4 5">KCTC29696</strain>
    </source>
</reference>
<sequence length="855" mass="91130">MDEDGVNDPPKAFHGAVEGVTTSLLDTLRVGVVMFDTDGYIMLWSPTVEEILGWPAEAMVGHYYGGYLTDVPVEASSGAPVPHDGIYRTLRENRYWRGSMRVRHRDGHTVEVEARASLLTPPDCKPFVLANIVETSRLRAVEQDLAALDALFATSPLGIAVFDTERRYVRANEALARLNGRPVHETLGRTVHDVLPRAMADTLAQIQSLVLETGRPVVDTVLAAPDGHGWRSVSYGRLTSPDGRVLGVSSTVMDVTERRDAMEKIERARQRLKLLDDVGVALGDLLDVPRIARTLAGALVPRFADYSSVMLYAAVAHGGELPRAARPSGAPLLQLGAAAKARGPVVERMLRVGQDIALERGSIFESVLTSAAPHLVMSREELVSASYPGDPRVQAALDLDIHSLMVVPLRARGTVLGLLLLNRAEGRAAFDRDDLALATELAGRAGISLDNARLYARERESALMLQRSLMPQQVPSPPGVQIAYRYVPGGSHAEAEAEAGGDWFDVIPLAGGRVALVVGDVMGHGLRAAATMGQLRTAVRTLAALDLPPDELLRRVNDLADDLAQGPDEPLMATCVYAVYDPSTRQCTLATAGHVPPLLLTGRGEGWEVIPIEAPSGAPLGVGGVEFESVSLEVEDGAVLVLYTDGLIEHRGEDITEGLDRLVSLLGGLPPQPFLEDVCDRVLGGMDPGTGPAGRGAAPPASAAPDGPGGPAGPMGSVDDVALLMARLGGLPEDSAASWTFPAETYAVRRARDAVRGVLRGWGLEALTDDTVLLVSELVTNSMRHAHGPIGVRMVRGTSLLVEVSDPLPVPPRERNAAVDDEGGRGIQLVARGARRWGTRHGPIGKTVWFELSLP</sequence>
<dbReference type="PANTHER" id="PTHR43156">
    <property type="entry name" value="STAGE II SPORULATION PROTEIN E-RELATED"/>
    <property type="match status" value="1"/>
</dbReference>
<dbReference type="SMART" id="SM00331">
    <property type="entry name" value="PP2C_SIG"/>
    <property type="match status" value="1"/>
</dbReference>
<dbReference type="Gene3D" id="3.30.450.40">
    <property type="match status" value="1"/>
</dbReference>
<feature type="region of interest" description="Disordered" evidence="2">
    <location>
        <begin position="685"/>
        <end position="716"/>
    </location>
</feature>
<dbReference type="Pfam" id="PF13581">
    <property type="entry name" value="HATPase_c_2"/>
    <property type="match status" value="1"/>
</dbReference>
<dbReference type="Pfam" id="PF01590">
    <property type="entry name" value="GAF"/>
    <property type="match status" value="1"/>
</dbReference>
<dbReference type="InterPro" id="IPR052016">
    <property type="entry name" value="Bact_Sigma-Reg"/>
</dbReference>
<evidence type="ECO:0000256" key="1">
    <source>
        <dbReference type="ARBA" id="ARBA00022801"/>
    </source>
</evidence>
<dbReference type="NCBIfam" id="TIGR00229">
    <property type="entry name" value="sensory_box"/>
    <property type="match status" value="2"/>
</dbReference>
<evidence type="ECO:0000313" key="4">
    <source>
        <dbReference type="EMBL" id="MFH0249360.1"/>
    </source>
</evidence>
<dbReference type="SUPFAM" id="SSF81606">
    <property type="entry name" value="PP2C-like"/>
    <property type="match status" value="1"/>
</dbReference>
<dbReference type="Pfam" id="PF07228">
    <property type="entry name" value="SpoIIE"/>
    <property type="match status" value="1"/>
</dbReference>
<dbReference type="Proteomes" id="UP001607069">
    <property type="component" value="Unassembled WGS sequence"/>
</dbReference>
<dbReference type="InterPro" id="IPR000014">
    <property type="entry name" value="PAS"/>
</dbReference>
<name>A0ABW7HUD3_9ACTN</name>
<dbReference type="Gene3D" id="3.30.565.10">
    <property type="entry name" value="Histidine kinase-like ATPase, C-terminal domain"/>
    <property type="match status" value="1"/>
</dbReference>
<dbReference type="InterPro" id="IPR036890">
    <property type="entry name" value="HATPase_C_sf"/>
</dbReference>
<dbReference type="Gene3D" id="3.60.40.10">
    <property type="entry name" value="PPM-type phosphatase domain"/>
    <property type="match status" value="1"/>
</dbReference>
<proteinExistence type="predicted"/>
<dbReference type="CDD" id="cd16936">
    <property type="entry name" value="HATPase_RsbW-like"/>
    <property type="match status" value="1"/>
</dbReference>
<comment type="caution">
    <text evidence="4">The sequence shown here is derived from an EMBL/GenBank/DDBJ whole genome shotgun (WGS) entry which is preliminary data.</text>
</comment>
<dbReference type="InterPro" id="IPR035965">
    <property type="entry name" value="PAS-like_dom_sf"/>
</dbReference>
<dbReference type="PROSITE" id="PS50112">
    <property type="entry name" value="PAS"/>
    <property type="match status" value="2"/>
</dbReference>
<dbReference type="InterPro" id="IPR036457">
    <property type="entry name" value="PPM-type-like_dom_sf"/>
</dbReference>
<keyword evidence="5" id="KW-1185">Reference proteome</keyword>
<dbReference type="InterPro" id="IPR013656">
    <property type="entry name" value="PAS_4"/>
</dbReference>
<evidence type="ECO:0000256" key="2">
    <source>
        <dbReference type="SAM" id="MobiDB-lite"/>
    </source>
</evidence>
<accession>A0ABW7HUD3</accession>